<feature type="domain" description="TonB-dependent receptor-like beta-barrel" evidence="6">
    <location>
        <begin position="417"/>
        <end position="954"/>
    </location>
</feature>
<accession>A0ABU1N5C9</accession>
<feature type="domain" description="TonB-dependent receptor plug" evidence="7">
    <location>
        <begin position="62"/>
        <end position="173"/>
    </location>
</feature>
<evidence type="ECO:0000259" key="7">
    <source>
        <dbReference type="Pfam" id="PF07715"/>
    </source>
</evidence>
<keyword evidence="4" id="KW-0798">TonB box</keyword>
<name>A0ABU1N5C9_9CAUL</name>
<reference evidence="8 9" key="1">
    <citation type="submission" date="2023-07" db="EMBL/GenBank/DDBJ databases">
        <title>Sorghum-associated microbial communities from plants grown in Nebraska, USA.</title>
        <authorList>
            <person name="Schachtman D."/>
        </authorList>
    </citation>
    <scope>NUCLEOTIDE SEQUENCE [LARGE SCALE GENOMIC DNA]</scope>
    <source>
        <strain evidence="8 9">DS2154</strain>
    </source>
</reference>
<dbReference type="Gene3D" id="2.40.170.20">
    <property type="entry name" value="TonB-dependent receptor, beta-barrel domain"/>
    <property type="match status" value="1"/>
</dbReference>
<dbReference type="Pfam" id="PF07715">
    <property type="entry name" value="Plug"/>
    <property type="match status" value="1"/>
</dbReference>
<keyword evidence="3" id="KW-0998">Cell outer membrane</keyword>
<dbReference type="InterPro" id="IPR036942">
    <property type="entry name" value="Beta-barrel_TonB_sf"/>
</dbReference>
<feature type="chain" id="PRO_5046904063" evidence="5">
    <location>
        <begin position="29"/>
        <end position="989"/>
    </location>
</feature>
<dbReference type="PROSITE" id="PS51318">
    <property type="entry name" value="TAT"/>
    <property type="match status" value="1"/>
</dbReference>
<comment type="similarity">
    <text evidence="4">Belongs to the TonB-dependent receptor family.</text>
</comment>
<gene>
    <name evidence="8" type="ORF">J2800_004042</name>
</gene>
<evidence type="ECO:0000256" key="3">
    <source>
        <dbReference type="ARBA" id="ARBA00023237"/>
    </source>
</evidence>
<comment type="caution">
    <text evidence="8">The sequence shown here is derived from an EMBL/GenBank/DDBJ whole genome shotgun (WGS) entry which is preliminary data.</text>
</comment>
<evidence type="ECO:0000259" key="6">
    <source>
        <dbReference type="Pfam" id="PF00593"/>
    </source>
</evidence>
<dbReference type="InterPro" id="IPR010104">
    <property type="entry name" value="TonB_rcpt_bac"/>
</dbReference>
<keyword evidence="5" id="KW-0732">Signal</keyword>
<evidence type="ECO:0000313" key="9">
    <source>
        <dbReference type="Proteomes" id="UP001262754"/>
    </source>
</evidence>
<dbReference type="InterPro" id="IPR037066">
    <property type="entry name" value="Plug_dom_sf"/>
</dbReference>
<dbReference type="Proteomes" id="UP001262754">
    <property type="component" value="Unassembled WGS sequence"/>
</dbReference>
<evidence type="ECO:0000256" key="5">
    <source>
        <dbReference type="SAM" id="SignalP"/>
    </source>
</evidence>
<evidence type="ECO:0000256" key="2">
    <source>
        <dbReference type="ARBA" id="ARBA00023136"/>
    </source>
</evidence>
<dbReference type="InterPro" id="IPR006311">
    <property type="entry name" value="TAT_signal"/>
</dbReference>
<dbReference type="InterPro" id="IPR000531">
    <property type="entry name" value="Beta-barrel_TonB"/>
</dbReference>
<evidence type="ECO:0000256" key="4">
    <source>
        <dbReference type="RuleBase" id="RU003357"/>
    </source>
</evidence>
<sequence length="989" mass="107355">MSSRNTRRNAMLMGASALVICGALPAIAAAQTAAAPAQGVDTVEEVVVTGIRASLKSAQEIKRNSEQIVDSITAQDIGALPDRSVSEALQRIPGVTLQRTNENRDPARLASEGGGVFIRGLSWVRSETNGRDIFSANNGRALSFEDVSADLLAGVDVYKNPSAELIEGGIGGIVNLRTRKPFDSNKRLLAFSADYNYADLRDKGFASGNVLYSDRWNTNIGEIGLLLSGSIGNIGNRTDSIQTGRFEERTLTANDNPAAVGKSVGDKVYIPNSIGWRRIDWQQKRTAFAGALQWRPNDQWEATFQMLTAKADPHDIERALGDTDGGYAATGPGFKYDSQGSITNGTINNFHLTADTRYGEQHKKTEDYGFNLKFTPNDRWAFSADAQYVKSHASVLSMTAFTQMDPTVPSSLTFDISGDDPVLKLNQATDTTRTQAAYWWAAAMDHIEDNSADSKALRADAEYTFEDDSWLKSFRFGVRGTDKTSLTRQTGWNWGLLSNQFWLNNANTVYLNGTGYDATHQSPNLPLQSELVNYNDFFRGKVQLPGVGWFPAEGLVSNGAAHAYGYLQNTQSAGWGWAPLTEASYANSSPAGDNPNGGTNSQGEKTKAIYALLRFGHDETPLGRMDGNVGVRVVKTEVNGGDQIIKVASLQGTPGACAAVTPAISCTAFNNAYAFTQGGSIAGGSSSNSYTDVLPSANLRFFLKDDLQFRLAAAKAIVRPTFSQMQSYTNLSFNFEADGFTPKAIDPRSGSGGNPLLKPTKSNQFDASLEWYFNPAGSLTFATFYKDISNYIFMGNATESYTSGGQTYSFLVSRNMNGSSGTIKGFELAYTQFYDFLPGPLSGLGLQANFTYVDSNGGKNTAVNLNESAQVAGAADQTLPLEGLSKTSYNVTLLYEKYGVSARLAYNWRERYLLTTSAANIQRPVWSEDYGQLDGSVLYSLTPQYKIGIQATNILNARTYLDVGGANLAPRYSWTDTDRRVAVLLRASF</sequence>
<evidence type="ECO:0000256" key="1">
    <source>
        <dbReference type="ARBA" id="ARBA00004442"/>
    </source>
</evidence>
<dbReference type="RefSeq" id="WP_310034126.1">
    <property type="nucleotide sequence ID" value="NZ_JAVDRL010000012.1"/>
</dbReference>
<dbReference type="SUPFAM" id="SSF56935">
    <property type="entry name" value="Porins"/>
    <property type="match status" value="1"/>
</dbReference>
<keyword evidence="8" id="KW-0675">Receptor</keyword>
<protein>
    <submittedName>
        <fullName evidence="8">TonB-dependent receptor</fullName>
    </submittedName>
</protein>
<dbReference type="Gene3D" id="2.170.130.10">
    <property type="entry name" value="TonB-dependent receptor, plug domain"/>
    <property type="match status" value="1"/>
</dbReference>
<dbReference type="EMBL" id="JAVDRL010000012">
    <property type="protein sequence ID" value="MDR6533280.1"/>
    <property type="molecule type" value="Genomic_DNA"/>
</dbReference>
<dbReference type="Pfam" id="PF00593">
    <property type="entry name" value="TonB_dep_Rec_b-barrel"/>
    <property type="match status" value="1"/>
</dbReference>
<keyword evidence="2 4" id="KW-0472">Membrane</keyword>
<proteinExistence type="inferred from homology"/>
<comment type="subcellular location">
    <subcellularLocation>
        <location evidence="1 4">Cell outer membrane</location>
    </subcellularLocation>
</comment>
<dbReference type="PANTHER" id="PTHR40980">
    <property type="entry name" value="PLUG DOMAIN-CONTAINING PROTEIN"/>
    <property type="match status" value="1"/>
</dbReference>
<organism evidence="8 9">
    <name type="scientific">Caulobacter rhizosphaerae</name>
    <dbReference type="NCBI Taxonomy" id="2010972"/>
    <lineage>
        <taxon>Bacteria</taxon>
        <taxon>Pseudomonadati</taxon>
        <taxon>Pseudomonadota</taxon>
        <taxon>Alphaproteobacteria</taxon>
        <taxon>Caulobacterales</taxon>
        <taxon>Caulobacteraceae</taxon>
        <taxon>Caulobacter</taxon>
    </lineage>
</organism>
<keyword evidence="9" id="KW-1185">Reference proteome</keyword>
<dbReference type="InterPro" id="IPR012910">
    <property type="entry name" value="Plug_dom"/>
</dbReference>
<dbReference type="NCBIfam" id="TIGR01782">
    <property type="entry name" value="TonB-Xanth-Caul"/>
    <property type="match status" value="1"/>
</dbReference>
<dbReference type="PANTHER" id="PTHR40980:SF3">
    <property type="entry name" value="TONB-DEPENDENT RECEPTOR-LIKE BETA-BARREL DOMAIN-CONTAINING PROTEIN"/>
    <property type="match status" value="1"/>
</dbReference>
<feature type="signal peptide" evidence="5">
    <location>
        <begin position="1"/>
        <end position="28"/>
    </location>
</feature>
<evidence type="ECO:0000313" key="8">
    <source>
        <dbReference type="EMBL" id="MDR6533280.1"/>
    </source>
</evidence>